<evidence type="ECO:0000313" key="1">
    <source>
        <dbReference type="EMBL" id="KHG19644.1"/>
    </source>
</evidence>
<proteinExistence type="predicted"/>
<dbReference type="Proteomes" id="UP000032142">
    <property type="component" value="Unassembled WGS sequence"/>
</dbReference>
<organism evidence="1 2">
    <name type="scientific">Gossypium arboreum</name>
    <name type="common">Tree cotton</name>
    <name type="synonym">Gossypium nanking</name>
    <dbReference type="NCBI Taxonomy" id="29729"/>
    <lineage>
        <taxon>Eukaryota</taxon>
        <taxon>Viridiplantae</taxon>
        <taxon>Streptophyta</taxon>
        <taxon>Embryophyta</taxon>
        <taxon>Tracheophyta</taxon>
        <taxon>Spermatophyta</taxon>
        <taxon>Magnoliopsida</taxon>
        <taxon>eudicotyledons</taxon>
        <taxon>Gunneridae</taxon>
        <taxon>Pentapetalae</taxon>
        <taxon>rosids</taxon>
        <taxon>malvids</taxon>
        <taxon>Malvales</taxon>
        <taxon>Malvaceae</taxon>
        <taxon>Malvoideae</taxon>
        <taxon>Gossypium</taxon>
    </lineage>
</organism>
<gene>
    <name evidence="1" type="ORF">F383_00126</name>
</gene>
<dbReference type="AlphaFoldDB" id="A0A0B0P669"/>
<dbReference type="EMBL" id="KN413581">
    <property type="protein sequence ID" value="KHG19644.1"/>
    <property type="molecule type" value="Genomic_DNA"/>
</dbReference>
<accession>A0A0B0P669</accession>
<evidence type="ECO:0000313" key="2">
    <source>
        <dbReference type="Proteomes" id="UP000032142"/>
    </source>
</evidence>
<keyword evidence="2" id="KW-1185">Reference proteome</keyword>
<sequence>MLAHFLRFWPVSHSFRSPVLI</sequence>
<name>A0A0B0P669_GOSAR</name>
<protein>
    <submittedName>
        <fullName evidence="1">Uncharacterized protein</fullName>
    </submittedName>
</protein>
<reference evidence="2" key="1">
    <citation type="submission" date="2014-09" db="EMBL/GenBank/DDBJ databases">
        <authorList>
            <person name="Mudge J."/>
            <person name="Ramaraj T."/>
            <person name="Lindquist I.E."/>
            <person name="Bharti A.K."/>
            <person name="Sundararajan A."/>
            <person name="Cameron C.T."/>
            <person name="Woodward J.E."/>
            <person name="May G.D."/>
            <person name="Brubaker C."/>
            <person name="Broadhvest J."/>
            <person name="Wilkins T.A."/>
        </authorList>
    </citation>
    <scope>NUCLEOTIDE SEQUENCE</scope>
    <source>
        <strain evidence="2">cv. AKA8401</strain>
    </source>
</reference>